<dbReference type="Proteomes" id="UP001162501">
    <property type="component" value="Chromosome 7"/>
</dbReference>
<protein>
    <submittedName>
        <fullName evidence="1">Uncharacterized protein</fullName>
    </submittedName>
</protein>
<reference evidence="1" key="2">
    <citation type="submission" date="2025-03" db="EMBL/GenBank/DDBJ databases">
        <authorList>
            <consortium name="ELIXIR-Norway"/>
            <consortium name="Elixir Norway"/>
        </authorList>
    </citation>
    <scope>NUCLEOTIDE SEQUENCE</scope>
</reference>
<sequence>MAVGPLLGEGSVAALNRPGQKGRAVSPTGRCDGGVRELLWGLSGSLAAFHVECEPLPYLPAVQRLSV</sequence>
<organism evidence="1 2">
    <name type="scientific">Rangifer tarandus platyrhynchus</name>
    <name type="common">Svalbard reindeer</name>
    <dbReference type="NCBI Taxonomy" id="3082113"/>
    <lineage>
        <taxon>Eukaryota</taxon>
        <taxon>Metazoa</taxon>
        <taxon>Chordata</taxon>
        <taxon>Craniata</taxon>
        <taxon>Vertebrata</taxon>
        <taxon>Euteleostomi</taxon>
        <taxon>Mammalia</taxon>
        <taxon>Eutheria</taxon>
        <taxon>Laurasiatheria</taxon>
        <taxon>Artiodactyla</taxon>
        <taxon>Ruminantia</taxon>
        <taxon>Pecora</taxon>
        <taxon>Cervidae</taxon>
        <taxon>Odocoileinae</taxon>
        <taxon>Rangifer</taxon>
    </lineage>
</organism>
<proteinExistence type="predicted"/>
<name>A0AC60A4I0_RANTA</name>
<reference evidence="1" key="1">
    <citation type="submission" date="2023-05" db="EMBL/GenBank/DDBJ databases">
        <authorList>
            <consortium name="ELIXIR-Norway"/>
        </authorList>
    </citation>
    <scope>NUCLEOTIDE SEQUENCE</scope>
</reference>
<gene>
    <name evidence="1" type="ORF">MRATA1EN22A_LOCUS26747</name>
</gene>
<evidence type="ECO:0000313" key="2">
    <source>
        <dbReference type="Proteomes" id="UP001162501"/>
    </source>
</evidence>
<accession>A0AC60A4I0</accession>
<evidence type="ECO:0000313" key="1">
    <source>
        <dbReference type="EMBL" id="CAN0554872.1"/>
    </source>
</evidence>
<dbReference type="EMBL" id="OX596091">
    <property type="protein sequence ID" value="CAN0554872.1"/>
    <property type="molecule type" value="Genomic_DNA"/>
</dbReference>